<reference evidence="9 10" key="1">
    <citation type="submission" date="2006-12" db="EMBL/GenBank/DDBJ databases">
        <title>Complete sequence of Chlorobium phaeobacteroides DSM 266.</title>
        <authorList>
            <consortium name="US DOE Joint Genome Institute"/>
            <person name="Copeland A."/>
            <person name="Lucas S."/>
            <person name="Lapidus A."/>
            <person name="Barry K."/>
            <person name="Detter J.C."/>
            <person name="Glavina del Rio T."/>
            <person name="Hammon N."/>
            <person name="Israni S."/>
            <person name="Pitluck S."/>
            <person name="Goltsman E."/>
            <person name="Schmutz J."/>
            <person name="Larimer F."/>
            <person name="Land M."/>
            <person name="Hauser L."/>
            <person name="Mikhailova N."/>
            <person name="Li T."/>
            <person name="Overmann J."/>
            <person name="Bryant D.A."/>
            <person name="Richardson P."/>
        </authorList>
    </citation>
    <scope>NUCLEOTIDE SEQUENCE [LARGE SCALE GENOMIC DNA]</scope>
    <source>
        <strain evidence="9 10">DSM 266</strain>
    </source>
</reference>
<evidence type="ECO:0000256" key="1">
    <source>
        <dbReference type="ARBA" id="ARBA00022490"/>
    </source>
</evidence>
<dbReference type="GO" id="GO:0009318">
    <property type="term" value="C:exodeoxyribonuclease VII complex"/>
    <property type="evidence" value="ECO:0007669"/>
    <property type="project" value="UniProtKB-UniRule"/>
</dbReference>
<dbReference type="InterPro" id="IPR020579">
    <property type="entry name" value="Exonuc_VII_lsu_C"/>
</dbReference>
<dbReference type="Proteomes" id="UP000008701">
    <property type="component" value="Chromosome"/>
</dbReference>
<evidence type="ECO:0000313" key="9">
    <source>
        <dbReference type="EMBL" id="ABL66090.1"/>
    </source>
</evidence>
<evidence type="ECO:0000256" key="4">
    <source>
        <dbReference type="ARBA" id="ARBA00022839"/>
    </source>
</evidence>
<dbReference type="CDD" id="cd04489">
    <property type="entry name" value="ExoVII_LU_OBF"/>
    <property type="match status" value="1"/>
</dbReference>
<dbReference type="InterPro" id="IPR025824">
    <property type="entry name" value="OB-fold_nuc-bd_dom"/>
</dbReference>
<keyword evidence="4 5" id="KW-0269">Exonuclease</keyword>
<keyword evidence="3 5" id="KW-0378">Hydrolase</keyword>
<dbReference type="GO" id="GO:0003676">
    <property type="term" value="F:nucleic acid binding"/>
    <property type="evidence" value="ECO:0007669"/>
    <property type="project" value="InterPro"/>
</dbReference>
<comment type="similarity">
    <text evidence="5 6">Belongs to the XseA family.</text>
</comment>
<dbReference type="Pfam" id="PF02601">
    <property type="entry name" value="Exonuc_VII_L"/>
    <property type="match status" value="1"/>
</dbReference>
<dbReference type="GO" id="GO:0005737">
    <property type="term" value="C:cytoplasm"/>
    <property type="evidence" value="ECO:0007669"/>
    <property type="project" value="UniProtKB-SubCell"/>
</dbReference>
<evidence type="ECO:0000259" key="8">
    <source>
        <dbReference type="Pfam" id="PF13742"/>
    </source>
</evidence>
<keyword evidence="2 5" id="KW-0540">Nuclease</keyword>
<proteinExistence type="inferred from homology"/>
<protein>
    <recommendedName>
        <fullName evidence="5">Exodeoxyribonuclease 7 large subunit</fullName>
        <ecNumber evidence="5">3.1.11.6</ecNumber>
    </recommendedName>
    <alternativeName>
        <fullName evidence="5">Exodeoxyribonuclease VII large subunit</fullName>
        <shortName evidence="5">Exonuclease VII large subunit</shortName>
    </alternativeName>
</protein>
<dbReference type="STRING" id="290317.Cpha266_2078"/>
<evidence type="ECO:0000313" key="10">
    <source>
        <dbReference type="Proteomes" id="UP000008701"/>
    </source>
</evidence>
<dbReference type="EC" id="3.1.11.6" evidence="5"/>
<dbReference type="InterPro" id="IPR003753">
    <property type="entry name" value="Exonuc_VII_L"/>
</dbReference>
<evidence type="ECO:0000259" key="7">
    <source>
        <dbReference type="Pfam" id="PF02601"/>
    </source>
</evidence>
<accession>A1BI63</accession>
<dbReference type="RefSeq" id="WP_011745892.1">
    <property type="nucleotide sequence ID" value="NC_008639.1"/>
</dbReference>
<dbReference type="eggNOG" id="COG1570">
    <property type="taxonomic scope" value="Bacteria"/>
</dbReference>
<dbReference type="GO" id="GO:0006308">
    <property type="term" value="P:DNA catabolic process"/>
    <property type="evidence" value="ECO:0007669"/>
    <property type="project" value="UniProtKB-UniRule"/>
</dbReference>
<comment type="catalytic activity">
    <reaction evidence="5 6">
        <text>Exonucleolytic cleavage in either 5'- to 3'- or 3'- to 5'-direction to yield nucleoside 5'-phosphates.</text>
        <dbReference type="EC" id="3.1.11.6"/>
    </reaction>
</comment>
<dbReference type="EMBL" id="CP000492">
    <property type="protein sequence ID" value="ABL66090.1"/>
    <property type="molecule type" value="Genomic_DNA"/>
</dbReference>
<feature type="domain" description="OB-fold nucleic acid binding" evidence="8">
    <location>
        <begin position="6"/>
        <end position="98"/>
    </location>
</feature>
<sequence>MSTAILSVSELTRHIKNELESLFPRVSVRGEISNCKRHNSGHIYLTLKDEGAQIPAVIWKHLAGRLAADLRDGQTVVAEGRLEVYPPSGRYQLICTSVTDAGEGALQQAFALLLQKLSKAGYFSAERKRAMPKIPKTIGIITSPTGAVIEDMGNTFHRRFPAVSLRLFPVRVQGTEAAEEICSAIRYFNNIREPDLRPDLLIVARGGGSMEDLQPFNEEIVADAIYNSHIPVISAVGHETDITIADMVADLRAGTPSIAAELAVPDRSELLRMIENLQNRQGTLLQAKLAGAELEIDSLRNSYAFNRPLLHMKQCDDLLANLERQMEQSVRTGYLQTAQRYLSARQHLSLLDYRKTLARGYALVKKEGAVVTSAQCLHLQDRTELLFHDGSVTAVVTEPVRS</sequence>
<comment type="subunit">
    <text evidence="5">Heterooligomer composed of large and small subunits.</text>
</comment>
<gene>
    <name evidence="5" type="primary">xseA</name>
    <name evidence="9" type="ordered locus">Cpha266_2078</name>
</gene>
<comment type="function">
    <text evidence="5">Bidirectionally degrades single-stranded DNA into large acid-insoluble oligonucleotides, which are then degraded further into small acid-soluble oligonucleotides.</text>
</comment>
<dbReference type="PANTHER" id="PTHR30008:SF0">
    <property type="entry name" value="EXODEOXYRIBONUCLEASE 7 LARGE SUBUNIT"/>
    <property type="match status" value="1"/>
</dbReference>
<dbReference type="AlphaFoldDB" id="A1BI63"/>
<keyword evidence="10" id="KW-1185">Reference proteome</keyword>
<dbReference type="NCBIfam" id="TIGR00237">
    <property type="entry name" value="xseA"/>
    <property type="match status" value="1"/>
</dbReference>
<dbReference type="Pfam" id="PF13742">
    <property type="entry name" value="tRNA_anti_2"/>
    <property type="match status" value="1"/>
</dbReference>
<feature type="domain" description="Exonuclease VII large subunit C-terminal" evidence="7">
    <location>
        <begin position="122"/>
        <end position="332"/>
    </location>
</feature>
<dbReference type="GO" id="GO:0008855">
    <property type="term" value="F:exodeoxyribonuclease VII activity"/>
    <property type="evidence" value="ECO:0007669"/>
    <property type="project" value="UniProtKB-UniRule"/>
</dbReference>
<dbReference type="OrthoDB" id="9802795at2"/>
<organism evidence="9 10">
    <name type="scientific">Chlorobium phaeobacteroides (strain DSM 266 / SMG 266 / 2430)</name>
    <dbReference type="NCBI Taxonomy" id="290317"/>
    <lineage>
        <taxon>Bacteria</taxon>
        <taxon>Pseudomonadati</taxon>
        <taxon>Chlorobiota</taxon>
        <taxon>Chlorobiia</taxon>
        <taxon>Chlorobiales</taxon>
        <taxon>Chlorobiaceae</taxon>
        <taxon>Chlorobium/Pelodictyon group</taxon>
        <taxon>Chlorobium</taxon>
    </lineage>
</organism>
<evidence type="ECO:0000256" key="3">
    <source>
        <dbReference type="ARBA" id="ARBA00022801"/>
    </source>
</evidence>
<dbReference type="KEGG" id="cph:Cpha266_2078"/>
<comment type="subcellular location">
    <subcellularLocation>
        <location evidence="5 6">Cytoplasm</location>
    </subcellularLocation>
</comment>
<name>A1BI63_CHLPD</name>
<evidence type="ECO:0000256" key="2">
    <source>
        <dbReference type="ARBA" id="ARBA00022722"/>
    </source>
</evidence>
<dbReference type="PANTHER" id="PTHR30008">
    <property type="entry name" value="EXODEOXYRIBONUCLEASE 7 LARGE SUBUNIT"/>
    <property type="match status" value="1"/>
</dbReference>
<evidence type="ECO:0000256" key="5">
    <source>
        <dbReference type="HAMAP-Rule" id="MF_00378"/>
    </source>
</evidence>
<dbReference type="HAMAP" id="MF_00378">
    <property type="entry name" value="Exonuc_7_L"/>
    <property type="match status" value="1"/>
</dbReference>
<keyword evidence="1 5" id="KW-0963">Cytoplasm</keyword>
<evidence type="ECO:0000256" key="6">
    <source>
        <dbReference type="RuleBase" id="RU004355"/>
    </source>
</evidence>
<dbReference type="HOGENOM" id="CLU_023625_2_0_10"/>